<feature type="transmembrane region" description="Helical" evidence="3">
    <location>
        <begin position="61"/>
        <end position="80"/>
    </location>
</feature>
<evidence type="ECO:0000256" key="2">
    <source>
        <dbReference type="ARBA" id="ARBA00023169"/>
    </source>
</evidence>
<dbReference type="STRING" id="871741.SAMN05192570_0214"/>
<dbReference type="Pfam" id="PF02397">
    <property type="entry name" value="Bac_transf"/>
    <property type="match status" value="1"/>
</dbReference>
<keyword evidence="5" id="KW-0808">Transferase</keyword>
<evidence type="ECO:0000256" key="1">
    <source>
        <dbReference type="ARBA" id="ARBA00006464"/>
    </source>
</evidence>
<dbReference type="PANTHER" id="PTHR30576">
    <property type="entry name" value="COLANIC BIOSYNTHESIS UDP-GLUCOSE LIPID CARRIER TRANSFERASE"/>
    <property type="match status" value="1"/>
</dbReference>
<feature type="domain" description="Bacterial sugar transferase" evidence="4">
    <location>
        <begin position="182"/>
        <end position="364"/>
    </location>
</feature>
<dbReference type="AlphaFoldDB" id="A0A1I6TNY0"/>
<gene>
    <name evidence="5" type="ORF">SAMN05192570_0214</name>
</gene>
<proteinExistence type="inferred from homology"/>
<keyword evidence="3" id="KW-0472">Membrane</keyword>
<protein>
    <submittedName>
        <fullName evidence="5">Sugar transferase involved in LPS biosynthesis (Colanic, teichoic acid)</fullName>
    </submittedName>
</protein>
<keyword evidence="3" id="KW-0812">Transmembrane</keyword>
<feature type="transmembrane region" description="Helical" evidence="3">
    <location>
        <begin position="32"/>
        <end position="55"/>
    </location>
</feature>
<dbReference type="GO" id="GO:0000271">
    <property type="term" value="P:polysaccharide biosynthetic process"/>
    <property type="evidence" value="ECO:0007669"/>
    <property type="project" value="UniProtKB-KW"/>
</dbReference>
<organism evidence="5 6">
    <name type="scientific">Brevundimonas viscosa</name>
    <dbReference type="NCBI Taxonomy" id="871741"/>
    <lineage>
        <taxon>Bacteria</taxon>
        <taxon>Pseudomonadati</taxon>
        <taxon>Pseudomonadota</taxon>
        <taxon>Alphaproteobacteria</taxon>
        <taxon>Caulobacterales</taxon>
        <taxon>Caulobacteraceae</taxon>
        <taxon>Brevundimonas</taxon>
    </lineage>
</organism>
<dbReference type="GO" id="GO:0016780">
    <property type="term" value="F:phosphotransferase activity, for other substituted phosphate groups"/>
    <property type="evidence" value="ECO:0007669"/>
    <property type="project" value="TreeGrafter"/>
</dbReference>
<reference evidence="6" key="1">
    <citation type="submission" date="2016-10" db="EMBL/GenBank/DDBJ databases">
        <authorList>
            <person name="Varghese N."/>
            <person name="Submissions S."/>
        </authorList>
    </citation>
    <scope>NUCLEOTIDE SEQUENCE [LARGE SCALE GENOMIC DNA]</scope>
    <source>
        <strain evidence="6">CGMCC 1.10683</strain>
    </source>
</reference>
<dbReference type="Proteomes" id="UP000198788">
    <property type="component" value="Unassembled WGS sequence"/>
</dbReference>
<keyword evidence="6" id="KW-1185">Reference proteome</keyword>
<evidence type="ECO:0000313" key="6">
    <source>
        <dbReference type="Proteomes" id="UP000198788"/>
    </source>
</evidence>
<evidence type="ECO:0000259" key="4">
    <source>
        <dbReference type="Pfam" id="PF02397"/>
    </source>
</evidence>
<dbReference type="InterPro" id="IPR003362">
    <property type="entry name" value="Bact_transf"/>
</dbReference>
<feature type="transmembrane region" description="Helical" evidence="3">
    <location>
        <begin position="187"/>
        <end position="212"/>
    </location>
</feature>
<dbReference type="EMBL" id="FOZV01000013">
    <property type="protein sequence ID" value="SFS90861.1"/>
    <property type="molecule type" value="Genomic_DNA"/>
</dbReference>
<keyword evidence="3" id="KW-1133">Transmembrane helix</keyword>
<accession>A0A1I6TNY0</accession>
<dbReference type="PANTHER" id="PTHR30576:SF0">
    <property type="entry name" value="UNDECAPRENYL-PHOSPHATE N-ACETYLGALACTOSAMINYL 1-PHOSPHATE TRANSFERASE-RELATED"/>
    <property type="match status" value="1"/>
</dbReference>
<keyword evidence="2" id="KW-0270">Exopolysaccharide synthesis</keyword>
<sequence length="370" mass="40745">MWRHIYINAGANTLAMLGAARTARVGRLDRQIAGALTVTIMAHGAVAFLTLAFRFYYSNQLMLLAAGVSVASSFLVLAVARSFHQPRAALIGPWHPIASELRVAYDHLATPVSDLRGYDLVLTTSAEPADGWTVALTQTMMAGKPVRHVAEYIEEEQGIVSIEHFTLDHLPLGGLTSYQTRKRLLDVGLVVLAAPVALPLLVLGACGIWATMGRPVLFVQSRVGLGGKVFRMYKLRTMRPAAPGAGESATGRNDLRVTRLGNWLRRFRIDELPQLWNVLKGDMSIIGPRPEQPLLTEEYCRRLPAFAYRSLVRPGITGWAQVRAGYASDLEETRVKLAYDLYYLKNFSYALDLQIILRTASTLLTGGGVR</sequence>
<comment type="similarity">
    <text evidence="1">Belongs to the bacterial sugar transferase family.</text>
</comment>
<name>A0A1I6TNY0_9CAUL</name>
<evidence type="ECO:0000256" key="3">
    <source>
        <dbReference type="SAM" id="Phobius"/>
    </source>
</evidence>
<evidence type="ECO:0000313" key="5">
    <source>
        <dbReference type="EMBL" id="SFS90861.1"/>
    </source>
</evidence>